<dbReference type="Proteomes" id="UP001140949">
    <property type="component" value="Unassembled WGS sequence"/>
</dbReference>
<proteinExistence type="predicted"/>
<gene>
    <name evidence="2" type="ORF">M6B38_389675</name>
</gene>
<accession>A0AAX6G0K2</accession>
<evidence type="ECO:0000313" key="3">
    <source>
        <dbReference type="Proteomes" id="UP001140949"/>
    </source>
</evidence>
<name>A0AAX6G0K2_IRIPA</name>
<dbReference type="AlphaFoldDB" id="A0AAX6G0K2"/>
<sequence>MPNQLAPDKVDIQIFCPLLTTLSKASTFYGSCSFTLFMYFSCDTISCTFVLHVLFYLYLGWKNILAI</sequence>
<evidence type="ECO:0000256" key="1">
    <source>
        <dbReference type="SAM" id="Phobius"/>
    </source>
</evidence>
<keyword evidence="1" id="KW-0812">Transmembrane</keyword>
<reference evidence="2" key="2">
    <citation type="submission" date="2023-04" db="EMBL/GenBank/DDBJ databases">
        <authorList>
            <person name="Bruccoleri R.E."/>
            <person name="Oakeley E.J."/>
            <person name="Faust A.-M."/>
            <person name="Dessus-Babus S."/>
            <person name="Altorfer M."/>
            <person name="Burckhardt D."/>
            <person name="Oertli M."/>
            <person name="Naumann U."/>
            <person name="Petersen F."/>
            <person name="Wong J."/>
        </authorList>
    </citation>
    <scope>NUCLEOTIDE SEQUENCE</scope>
    <source>
        <strain evidence="2">GSM-AAB239-AS_SAM_17_03QT</strain>
        <tissue evidence="2">Leaf</tissue>
    </source>
</reference>
<keyword evidence="1" id="KW-1133">Transmembrane helix</keyword>
<keyword evidence="3" id="KW-1185">Reference proteome</keyword>
<reference evidence="2" key="1">
    <citation type="journal article" date="2023" name="GigaByte">
        <title>Genome assembly of the bearded iris, Iris pallida Lam.</title>
        <authorList>
            <person name="Bruccoleri R.E."/>
            <person name="Oakeley E.J."/>
            <person name="Faust A.M.E."/>
            <person name="Altorfer M."/>
            <person name="Dessus-Babus S."/>
            <person name="Burckhardt D."/>
            <person name="Oertli M."/>
            <person name="Naumann U."/>
            <person name="Petersen F."/>
            <person name="Wong J."/>
        </authorList>
    </citation>
    <scope>NUCLEOTIDE SEQUENCE</scope>
    <source>
        <strain evidence="2">GSM-AAB239-AS_SAM_17_03QT</strain>
    </source>
</reference>
<organism evidence="2 3">
    <name type="scientific">Iris pallida</name>
    <name type="common">Sweet iris</name>
    <dbReference type="NCBI Taxonomy" id="29817"/>
    <lineage>
        <taxon>Eukaryota</taxon>
        <taxon>Viridiplantae</taxon>
        <taxon>Streptophyta</taxon>
        <taxon>Embryophyta</taxon>
        <taxon>Tracheophyta</taxon>
        <taxon>Spermatophyta</taxon>
        <taxon>Magnoliopsida</taxon>
        <taxon>Liliopsida</taxon>
        <taxon>Asparagales</taxon>
        <taxon>Iridaceae</taxon>
        <taxon>Iridoideae</taxon>
        <taxon>Irideae</taxon>
        <taxon>Iris</taxon>
    </lineage>
</organism>
<feature type="transmembrane region" description="Helical" evidence="1">
    <location>
        <begin position="36"/>
        <end position="59"/>
    </location>
</feature>
<comment type="caution">
    <text evidence="2">The sequence shown here is derived from an EMBL/GenBank/DDBJ whole genome shotgun (WGS) entry which is preliminary data.</text>
</comment>
<keyword evidence="1" id="KW-0472">Membrane</keyword>
<evidence type="ECO:0000313" key="2">
    <source>
        <dbReference type="EMBL" id="KAJ6822150.1"/>
    </source>
</evidence>
<protein>
    <submittedName>
        <fullName evidence="2">Uncharacterized protein</fullName>
    </submittedName>
</protein>
<dbReference type="EMBL" id="JANAVB010024597">
    <property type="protein sequence ID" value="KAJ6822150.1"/>
    <property type="molecule type" value="Genomic_DNA"/>
</dbReference>